<protein>
    <submittedName>
        <fullName evidence="5">Uncharacterized protein</fullName>
    </submittedName>
</protein>
<dbReference type="PANTHER" id="PTHR23206:SF8">
    <property type="entry name" value="ANKYRIN REPEAT AND KH DOMAIN-CONTAINING 1"/>
    <property type="match status" value="1"/>
</dbReference>
<dbReference type="HOGENOM" id="CLU_374291_0_0_1"/>
<feature type="region of interest" description="Disordered" evidence="4">
    <location>
        <begin position="221"/>
        <end position="248"/>
    </location>
</feature>
<organism evidence="5 6">
    <name type="scientific">Exophiala xenobiotica</name>
    <dbReference type="NCBI Taxonomy" id="348802"/>
    <lineage>
        <taxon>Eukaryota</taxon>
        <taxon>Fungi</taxon>
        <taxon>Dikarya</taxon>
        <taxon>Ascomycota</taxon>
        <taxon>Pezizomycotina</taxon>
        <taxon>Eurotiomycetes</taxon>
        <taxon>Chaetothyriomycetidae</taxon>
        <taxon>Chaetothyriales</taxon>
        <taxon>Herpotrichiellaceae</taxon>
        <taxon>Exophiala</taxon>
    </lineage>
</organism>
<feature type="repeat" description="ANK" evidence="3">
    <location>
        <begin position="514"/>
        <end position="546"/>
    </location>
</feature>
<keyword evidence="2 3" id="KW-0040">ANK repeat</keyword>
<dbReference type="InterPro" id="IPR051631">
    <property type="entry name" value="Ankyrin-KH/SAM_domain"/>
</dbReference>
<dbReference type="Proteomes" id="UP000054342">
    <property type="component" value="Unassembled WGS sequence"/>
</dbReference>
<sequence>MSTFWASLCAGCRADSVNVNISRKFQDERAWDIAGSVLEHWNERLIHAVDAIFRLHRKEILKGRAWDGSIDCWMVGRFKECTTPTIVLSCMDRGAVKRLMKKVSKDKTFQESGFGVLGRPGCLKFVGGDSDGLRNSPGEMPTVDACGLPVTVDFGAASHRVQRTATIGGVVIVEDNFYYLTAAHPFATTEEDLLVGRGWLCKEEPWDHPWSPVMIEDLDSEGEEYDSDDTENTSRSGQTTSMSEGSGPDGLKIFPAYAWVSTFPPSNSLGQPSEATKLVASIHPERLARFRFDPVVSLNQDWALLWPEIVPVSLINRFEFEGKILDITDTRKINGDCRPLLLSQKYSEPFTINCSEAASLIPLPGGDRMTIAHKVYHLAESGDSGSWIVDGKSGNLLGILVSSSVEDEISYMLPVEAVFNSILKSSKSSSENSGPPTVALPPSNLLSSTHTVTRLLKQALGSYQRVIVRRLLRDMDLTVIKGEDDIPLDKLVEIASEDGNDSAIQALIDAGAAASQSALQTACRRGHDEVVKILLKARANATTGEALLLASEAGHERVVQLLVQAGADANSAVLEKACAKGHDKVVKILLEAGADLTDFSLSDASRAGHERVVQLLLPKASAIASRYVKYAFNQAVENGHEGTVAVFLQADVDVDAWGVEALCIAVRKEYLNIVKLLIDAGVDVQGTRRQLIEDGFAGGEKRIERLLLAAEHQGSEKADKALETDEIADDERQLAAFSDPEL</sequence>
<dbReference type="Pfam" id="PF12796">
    <property type="entry name" value="Ank_2"/>
    <property type="match status" value="2"/>
</dbReference>
<proteinExistence type="predicted"/>
<evidence type="ECO:0000256" key="2">
    <source>
        <dbReference type="ARBA" id="ARBA00023043"/>
    </source>
</evidence>
<evidence type="ECO:0000313" key="5">
    <source>
        <dbReference type="EMBL" id="KIW54137.1"/>
    </source>
</evidence>
<dbReference type="PROSITE" id="PS50297">
    <property type="entry name" value="ANK_REP_REGION"/>
    <property type="match status" value="1"/>
</dbReference>
<dbReference type="Gene3D" id="1.25.40.20">
    <property type="entry name" value="Ankyrin repeat-containing domain"/>
    <property type="match status" value="2"/>
</dbReference>
<dbReference type="STRING" id="348802.A0A0D2CVL3"/>
<reference evidence="5 6" key="1">
    <citation type="submission" date="2015-01" db="EMBL/GenBank/DDBJ databases">
        <title>The Genome Sequence of Exophiala xenobiotica CBS118157.</title>
        <authorList>
            <consortium name="The Broad Institute Genomics Platform"/>
            <person name="Cuomo C."/>
            <person name="de Hoog S."/>
            <person name="Gorbushina A."/>
            <person name="Stielow B."/>
            <person name="Teixiera M."/>
            <person name="Abouelleil A."/>
            <person name="Chapman S.B."/>
            <person name="Priest M."/>
            <person name="Young S.K."/>
            <person name="Wortman J."/>
            <person name="Nusbaum C."/>
            <person name="Birren B."/>
        </authorList>
    </citation>
    <scope>NUCLEOTIDE SEQUENCE [LARGE SCALE GENOMIC DNA]</scope>
    <source>
        <strain evidence="5 6">CBS 118157</strain>
    </source>
</reference>
<dbReference type="AlphaFoldDB" id="A0A0D2CVL3"/>
<dbReference type="PANTHER" id="PTHR23206">
    <property type="entry name" value="MASK PROTEIN"/>
    <property type="match status" value="1"/>
</dbReference>
<evidence type="ECO:0000256" key="1">
    <source>
        <dbReference type="ARBA" id="ARBA00022737"/>
    </source>
</evidence>
<dbReference type="RefSeq" id="XP_013314721.1">
    <property type="nucleotide sequence ID" value="XM_013459267.1"/>
</dbReference>
<evidence type="ECO:0000256" key="4">
    <source>
        <dbReference type="SAM" id="MobiDB-lite"/>
    </source>
</evidence>
<feature type="repeat" description="ANK" evidence="3">
    <location>
        <begin position="542"/>
        <end position="570"/>
    </location>
</feature>
<dbReference type="SUPFAM" id="SSF48403">
    <property type="entry name" value="Ankyrin repeat"/>
    <property type="match status" value="1"/>
</dbReference>
<accession>A0A0D2CVL3</accession>
<gene>
    <name evidence="5" type="ORF">PV05_06519</name>
</gene>
<dbReference type="InterPro" id="IPR002110">
    <property type="entry name" value="Ankyrin_rpt"/>
</dbReference>
<dbReference type="PROSITE" id="PS50088">
    <property type="entry name" value="ANK_REPEAT"/>
    <property type="match status" value="3"/>
</dbReference>
<dbReference type="SMART" id="SM00248">
    <property type="entry name" value="ANK"/>
    <property type="match status" value="4"/>
</dbReference>
<feature type="repeat" description="ANK" evidence="3">
    <location>
        <begin position="569"/>
        <end position="601"/>
    </location>
</feature>
<feature type="compositionally biased region" description="Acidic residues" evidence="4">
    <location>
        <begin position="221"/>
        <end position="231"/>
    </location>
</feature>
<feature type="compositionally biased region" description="Polar residues" evidence="4">
    <location>
        <begin position="233"/>
        <end position="244"/>
    </location>
</feature>
<dbReference type="EMBL" id="KN847320">
    <property type="protein sequence ID" value="KIW54137.1"/>
    <property type="molecule type" value="Genomic_DNA"/>
</dbReference>
<keyword evidence="1" id="KW-0677">Repeat</keyword>
<name>A0A0D2CVL3_9EURO</name>
<dbReference type="GeneID" id="25328427"/>
<keyword evidence="6" id="KW-1185">Reference proteome</keyword>
<evidence type="ECO:0000256" key="3">
    <source>
        <dbReference type="PROSITE-ProRule" id="PRU00023"/>
    </source>
</evidence>
<dbReference type="InterPro" id="IPR036770">
    <property type="entry name" value="Ankyrin_rpt-contain_sf"/>
</dbReference>
<evidence type="ECO:0000313" key="6">
    <source>
        <dbReference type="Proteomes" id="UP000054342"/>
    </source>
</evidence>
<dbReference type="OrthoDB" id="4161810at2759"/>